<name>A0A8D8RDS0_9HEMI</name>
<sequence>MKILITLFFNRVWPTGDHGNHQMHKRSKISYSSSALSSGTNRFSFFHHVVLFVFCPHCPPVCLFFTYEILGTVEFSAIVSLCPEYQPRLYAFLLNLLLLL</sequence>
<protein>
    <submittedName>
        <fullName evidence="1">Uncharacterized protein</fullName>
    </submittedName>
</protein>
<dbReference type="AlphaFoldDB" id="A0A8D8RDS0"/>
<accession>A0A8D8RDS0</accession>
<dbReference type="EMBL" id="HBUF01156238">
    <property type="protein sequence ID" value="CAG6649195.1"/>
    <property type="molecule type" value="Transcribed_RNA"/>
</dbReference>
<proteinExistence type="predicted"/>
<evidence type="ECO:0000313" key="1">
    <source>
        <dbReference type="EMBL" id="CAG6649195.1"/>
    </source>
</evidence>
<organism evidence="1">
    <name type="scientific">Cacopsylla melanoneura</name>
    <dbReference type="NCBI Taxonomy" id="428564"/>
    <lineage>
        <taxon>Eukaryota</taxon>
        <taxon>Metazoa</taxon>
        <taxon>Ecdysozoa</taxon>
        <taxon>Arthropoda</taxon>
        <taxon>Hexapoda</taxon>
        <taxon>Insecta</taxon>
        <taxon>Pterygota</taxon>
        <taxon>Neoptera</taxon>
        <taxon>Paraneoptera</taxon>
        <taxon>Hemiptera</taxon>
        <taxon>Sternorrhyncha</taxon>
        <taxon>Psylloidea</taxon>
        <taxon>Psyllidae</taxon>
        <taxon>Psyllinae</taxon>
        <taxon>Cacopsylla</taxon>
    </lineage>
</organism>
<reference evidence="1" key="1">
    <citation type="submission" date="2021-05" db="EMBL/GenBank/DDBJ databases">
        <authorList>
            <person name="Alioto T."/>
            <person name="Alioto T."/>
            <person name="Gomez Garrido J."/>
        </authorList>
    </citation>
    <scope>NUCLEOTIDE SEQUENCE</scope>
</reference>